<keyword evidence="3" id="KW-1185">Reference proteome</keyword>
<dbReference type="EMBL" id="BSXT01000226">
    <property type="protein sequence ID" value="GMF21365.1"/>
    <property type="molecule type" value="Genomic_DNA"/>
</dbReference>
<comment type="caution">
    <text evidence="2">The sequence shown here is derived from an EMBL/GenBank/DDBJ whole genome shotgun (WGS) entry which is preliminary data.</text>
</comment>
<accession>A0A9W6TY03</accession>
<name>A0A9W6TY03_9STRA</name>
<dbReference type="Proteomes" id="UP001165121">
    <property type="component" value="Unassembled WGS sequence"/>
</dbReference>
<dbReference type="AlphaFoldDB" id="A0A9W6TY03"/>
<gene>
    <name evidence="2" type="ORF">Pfra01_000281300</name>
</gene>
<evidence type="ECO:0000313" key="2">
    <source>
        <dbReference type="EMBL" id="GMF21365.1"/>
    </source>
</evidence>
<dbReference type="OrthoDB" id="18529at2759"/>
<evidence type="ECO:0000313" key="3">
    <source>
        <dbReference type="Proteomes" id="UP001165121"/>
    </source>
</evidence>
<proteinExistence type="predicted"/>
<sequence length="218" mass="23859">MSGVQRFLRLSAAEAEAAMKPRLVDGKWKQPLISGRKVAMVKKHATRHGLVGKWEEGKGGWLETWDRPQKHHVMRPLKGHKNQRNEFERCVCRRPETGAGGPGPDVVACRVCVCPQRQEGAGGAGGHAQQDRGAQEGGQAGQAAQGTGQVAQRDGPVLDVAHRQEQKGGQELRTQIERIRVLLPHVRSRNGTGLLFPLLQQLLMQRAGGVTAFYHVEA</sequence>
<feature type="compositionally biased region" description="Low complexity" evidence="1">
    <location>
        <begin position="141"/>
        <end position="152"/>
    </location>
</feature>
<evidence type="ECO:0000256" key="1">
    <source>
        <dbReference type="SAM" id="MobiDB-lite"/>
    </source>
</evidence>
<feature type="region of interest" description="Disordered" evidence="1">
    <location>
        <begin position="120"/>
        <end position="152"/>
    </location>
</feature>
<protein>
    <submittedName>
        <fullName evidence="2">Unnamed protein product</fullName>
    </submittedName>
</protein>
<organism evidence="2 3">
    <name type="scientific">Phytophthora fragariaefolia</name>
    <dbReference type="NCBI Taxonomy" id="1490495"/>
    <lineage>
        <taxon>Eukaryota</taxon>
        <taxon>Sar</taxon>
        <taxon>Stramenopiles</taxon>
        <taxon>Oomycota</taxon>
        <taxon>Peronosporomycetes</taxon>
        <taxon>Peronosporales</taxon>
        <taxon>Peronosporaceae</taxon>
        <taxon>Phytophthora</taxon>
    </lineage>
</organism>
<reference evidence="2" key="1">
    <citation type="submission" date="2023-04" db="EMBL/GenBank/DDBJ databases">
        <title>Phytophthora fragariaefolia NBRC 109709.</title>
        <authorList>
            <person name="Ichikawa N."/>
            <person name="Sato H."/>
            <person name="Tonouchi N."/>
        </authorList>
    </citation>
    <scope>NUCLEOTIDE SEQUENCE</scope>
    <source>
        <strain evidence="2">NBRC 109709</strain>
    </source>
</reference>